<dbReference type="EMBL" id="QREG01000024">
    <property type="protein sequence ID" value="RED93656.1"/>
    <property type="molecule type" value="Genomic_DNA"/>
</dbReference>
<accession>A0A3D9KZH2</accession>
<comment type="caution">
    <text evidence="2">The sequence shown here is derived from an EMBL/GenBank/DDBJ whole genome shotgun (WGS) entry which is preliminary data.</text>
</comment>
<evidence type="ECO:0000259" key="1">
    <source>
        <dbReference type="Pfam" id="PF13354"/>
    </source>
</evidence>
<reference evidence="2 3" key="1">
    <citation type="submission" date="2018-07" db="EMBL/GenBank/DDBJ databases">
        <title>Genomic Encyclopedia of Type Strains, Phase IV (KMG-IV): sequencing the most valuable type-strain genomes for metagenomic binning, comparative biology and taxonomic classification.</title>
        <authorList>
            <person name="Goeker M."/>
        </authorList>
    </citation>
    <scope>NUCLEOTIDE SEQUENCE [LARGE SCALE GENOMIC DNA]</scope>
    <source>
        <strain evidence="2 3">DSM 4134</strain>
    </source>
</reference>
<dbReference type="GO" id="GO:0030655">
    <property type="term" value="P:beta-lactam antibiotic catabolic process"/>
    <property type="evidence" value="ECO:0007669"/>
    <property type="project" value="InterPro"/>
</dbReference>
<dbReference type="GO" id="GO:0008800">
    <property type="term" value="F:beta-lactamase activity"/>
    <property type="evidence" value="ECO:0007669"/>
    <property type="project" value="InterPro"/>
</dbReference>
<sequence>MRYLIQGVFLVTAFTTFGQNSLVAIFDRGSEEFKAVLADPRYEVQVIYGQVSGDAIIHHTIGVDSSRYFYPASSVKMLTAIAAVQRLNEMGWPLSTQIQLDSTDIHPRFLTHDQLFDGPITVEHLIKKIFTYSDNQAYNVLFGWLGREYIAGVFEEVGLPVRITHQLGESAFAFPPEANANSQVVKLINPKTSAELSLQSAPQKVRWAGDVTEQVKGVGYLRRGTVVDEPFDFSGKNFAPLTSLLGAMERIQYPEAFSPEERFKLTDTLRKELIEIMDLYPSDMPPPIDSLADNYVKFFLYGDQDQAEIPDYLHIHNKVGWAYGYLTDVAYIQDERAGVSFFLAATIHVNANQIYNDGVYEYKEVGLPFLAELGRLIHSYEIGQ</sequence>
<name>A0A3D9KZH2_MARFU</name>
<dbReference type="AlphaFoldDB" id="A0A3D9KZH2"/>
<dbReference type="Pfam" id="PF13354">
    <property type="entry name" value="Beta-lactamase2"/>
    <property type="match status" value="1"/>
</dbReference>
<dbReference type="InterPro" id="IPR012338">
    <property type="entry name" value="Beta-lactam/transpept-like"/>
</dbReference>
<feature type="domain" description="Beta-lactamase class A catalytic" evidence="1">
    <location>
        <begin position="60"/>
        <end position="344"/>
    </location>
</feature>
<gene>
    <name evidence="2" type="ORF">C7460_12466</name>
</gene>
<organism evidence="2 3">
    <name type="scientific">Marinoscillum furvescens DSM 4134</name>
    <dbReference type="NCBI Taxonomy" id="1122208"/>
    <lineage>
        <taxon>Bacteria</taxon>
        <taxon>Pseudomonadati</taxon>
        <taxon>Bacteroidota</taxon>
        <taxon>Cytophagia</taxon>
        <taxon>Cytophagales</taxon>
        <taxon>Reichenbachiellaceae</taxon>
        <taxon>Marinoscillum</taxon>
    </lineage>
</organism>
<dbReference type="OrthoDB" id="1884322at2"/>
<protein>
    <submittedName>
        <fullName evidence="2">Beta-lactamase family protein</fullName>
    </submittedName>
</protein>
<keyword evidence="3" id="KW-1185">Reference proteome</keyword>
<dbReference type="RefSeq" id="WP_115869885.1">
    <property type="nucleotide sequence ID" value="NZ_QREG01000024.1"/>
</dbReference>
<dbReference type="Proteomes" id="UP000256779">
    <property type="component" value="Unassembled WGS sequence"/>
</dbReference>
<dbReference type="Gene3D" id="3.40.710.10">
    <property type="entry name" value="DD-peptidase/beta-lactamase superfamily"/>
    <property type="match status" value="1"/>
</dbReference>
<evidence type="ECO:0000313" key="2">
    <source>
        <dbReference type="EMBL" id="RED93656.1"/>
    </source>
</evidence>
<dbReference type="InterPro" id="IPR045155">
    <property type="entry name" value="Beta-lactam_cat"/>
</dbReference>
<proteinExistence type="predicted"/>
<dbReference type="SUPFAM" id="SSF56601">
    <property type="entry name" value="beta-lactamase/transpeptidase-like"/>
    <property type="match status" value="1"/>
</dbReference>
<evidence type="ECO:0000313" key="3">
    <source>
        <dbReference type="Proteomes" id="UP000256779"/>
    </source>
</evidence>